<dbReference type="KEGG" id="hro:HELRODRAFT_186250"/>
<dbReference type="FunFam" id="3.40.50.300:FF:001494">
    <property type="entry name" value="Pachytene checkpoint component Pch2"/>
    <property type="match status" value="1"/>
</dbReference>
<evidence type="ECO:0000313" key="9">
    <source>
        <dbReference type="Proteomes" id="UP000015101"/>
    </source>
</evidence>
<dbReference type="GO" id="GO:0016887">
    <property type="term" value="F:ATP hydrolysis activity"/>
    <property type="evidence" value="ECO:0007669"/>
    <property type="project" value="InterPro"/>
</dbReference>
<evidence type="ECO:0000256" key="3">
    <source>
        <dbReference type="ARBA" id="ARBA00022840"/>
    </source>
</evidence>
<dbReference type="PROSITE" id="PS00674">
    <property type="entry name" value="AAA"/>
    <property type="match status" value="1"/>
</dbReference>
<dbReference type="PRINTS" id="PR00830">
    <property type="entry name" value="ENDOLAPTASE"/>
</dbReference>
<evidence type="ECO:0000256" key="5">
    <source>
        <dbReference type="RuleBase" id="RU003651"/>
    </source>
</evidence>
<evidence type="ECO:0000256" key="2">
    <source>
        <dbReference type="ARBA" id="ARBA00022741"/>
    </source>
</evidence>
<keyword evidence="9" id="KW-1185">Reference proteome</keyword>
<dbReference type="InParanoid" id="T1FNV3"/>
<comment type="similarity">
    <text evidence="1">Belongs to the AAA ATPase family. PCH2 subfamily.</text>
</comment>
<dbReference type="EMBL" id="KB097798">
    <property type="protein sequence ID" value="ESN89831.1"/>
    <property type="molecule type" value="Genomic_DNA"/>
</dbReference>
<reference evidence="9" key="1">
    <citation type="submission" date="2012-12" db="EMBL/GenBank/DDBJ databases">
        <authorList>
            <person name="Hellsten U."/>
            <person name="Grimwood J."/>
            <person name="Chapman J.A."/>
            <person name="Shapiro H."/>
            <person name="Aerts A."/>
            <person name="Otillar R.P."/>
            <person name="Terry A.Y."/>
            <person name="Boore J.L."/>
            <person name="Simakov O."/>
            <person name="Marletaz F."/>
            <person name="Cho S.-J."/>
            <person name="Edsinger-Gonzales E."/>
            <person name="Havlak P."/>
            <person name="Kuo D.-H."/>
            <person name="Larsson T."/>
            <person name="Lv J."/>
            <person name="Arendt D."/>
            <person name="Savage R."/>
            <person name="Osoegawa K."/>
            <person name="de Jong P."/>
            <person name="Lindberg D.R."/>
            <person name="Seaver E.C."/>
            <person name="Weisblat D.A."/>
            <person name="Putnam N.H."/>
            <person name="Grigoriev I.V."/>
            <person name="Rokhsar D.S."/>
        </authorList>
    </citation>
    <scope>NUCLEOTIDE SEQUENCE</scope>
</reference>
<dbReference type="GO" id="GO:0005694">
    <property type="term" value="C:chromosome"/>
    <property type="evidence" value="ECO:0000318"/>
    <property type="project" value="GO_Central"/>
</dbReference>
<name>T1FNV3_HELRO</name>
<dbReference type="EMBL" id="AMQM01008582">
    <property type="status" value="NOT_ANNOTATED_CDS"/>
    <property type="molecule type" value="Genomic_DNA"/>
</dbReference>
<dbReference type="HOGENOM" id="CLU_028208_0_1_1"/>
<organism evidence="8 9">
    <name type="scientific">Helobdella robusta</name>
    <name type="common">Californian leech</name>
    <dbReference type="NCBI Taxonomy" id="6412"/>
    <lineage>
        <taxon>Eukaryota</taxon>
        <taxon>Metazoa</taxon>
        <taxon>Spiralia</taxon>
        <taxon>Lophotrochozoa</taxon>
        <taxon>Annelida</taxon>
        <taxon>Clitellata</taxon>
        <taxon>Hirudinea</taxon>
        <taxon>Rhynchobdellida</taxon>
        <taxon>Glossiphoniidae</taxon>
        <taxon>Helobdella</taxon>
    </lineage>
</organism>
<dbReference type="GO" id="GO:0007131">
    <property type="term" value="P:reciprocal meiotic recombination"/>
    <property type="evidence" value="ECO:0000318"/>
    <property type="project" value="GO_Central"/>
</dbReference>
<dbReference type="GO" id="GO:0051598">
    <property type="term" value="P:meiotic recombination checkpoint signaling"/>
    <property type="evidence" value="ECO:0000318"/>
    <property type="project" value="GO_Central"/>
</dbReference>
<reference evidence="8" key="3">
    <citation type="submission" date="2015-06" db="UniProtKB">
        <authorList>
            <consortium name="EnsemblMetazoa"/>
        </authorList>
    </citation>
    <scope>IDENTIFICATION</scope>
</reference>
<proteinExistence type="inferred from homology"/>
<keyword evidence="2 5" id="KW-0547">Nucleotide-binding</keyword>
<dbReference type="Pfam" id="PF23242">
    <property type="entry name" value="AAA_lid_TRIP13_C"/>
    <property type="match status" value="1"/>
</dbReference>
<dbReference type="EnsemblMetazoa" id="HelroT186250">
    <property type="protein sequence ID" value="HelroP186250"/>
    <property type="gene ID" value="HelroG186250"/>
</dbReference>
<dbReference type="SMART" id="SM00382">
    <property type="entry name" value="AAA"/>
    <property type="match status" value="1"/>
</dbReference>
<dbReference type="InterPro" id="IPR003593">
    <property type="entry name" value="AAA+_ATPase"/>
</dbReference>
<dbReference type="CTD" id="20210500"/>
<dbReference type="InterPro" id="IPR003959">
    <property type="entry name" value="ATPase_AAA_core"/>
</dbReference>
<dbReference type="FunCoup" id="T1FNV3">
    <property type="interactions" value="1190"/>
</dbReference>
<evidence type="ECO:0000256" key="1">
    <source>
        <dbReference type="ARBA" id="ARBA00007271"/>
    </source>
</evidence>
<reference evidence="7 9" key="2">
    <citation type="journal article" date="2013" name="Nature">
        <title>Insights into bilaterian evolution from three spiralian genomes.</title>
        <authorList>
            <person name="Simakov O."/>
            <person name="Marletaz F."/>
            <person name="Cho S.J."/>
            <person name="Edsinger-Gonzales E."/>
            <person name="Havlak P."/>
            <person name="Hellsten U."/>
            <person name="Kuo D.H."/>
            <person name="Larsson T."/>
            <person name="Lv J."/>
            <person name="Arendt D."/>
            <person name="Savage R."/>
            <person name="Osoegawa K."/>
            <person name="de Jong P."/>
            <person name="Grimwood J."/>
            <person name="Chapman J.A."/>
            <person name="Shapiro H."/>
            <person name="Aerts A."/>
            <person name="Otillar R.P."/>
            <person name="Terry A.Y."/>
            <person name="Boore J.L."/>
            <person name="Grigoriev I.V."/>
            <person name="Lindberg D.R."/>
            <person name="Seaver E.C."/>
            <person name="Weisblat D.A."/>
            <person name="Putnam N.H."/>
            <person name="Rokhsar D.S."/>
        </authorList>
    </citation>
    <scope>NUCLEOTIDE SEQUENCE</scope>
</reference>
<keyword evidence="3 5" id="KW-0067">ATP-binding</keyword>
<dbReference type="InterPro" id="IPR003960">
    <property type="entry name" value="ATPase_AAA_CS"/>
</dbReference>
<dbReference type="Pfam" id="PF00004">
    <property type="entry name" value="AAA"/>
    <property type="match status" value="1"/>
</dbReference>
<dbReference type="PANTHER" id="PTHR45991">
    <property type="entry name" value="PACHYTENE CHECKPOINT PROTEIN 2"/>
    <property type="match status" value="1"/>
</dbReference>
<dbReference type="STRING" id="6412.T1FNV3"/>
<dbReference type="AlphaFoldDB" id="T1FNV3"/>
<dbReference type="GeneID" id="20210500"/>
<dbReference type="SUPFAM" id="SSF52540">
    <property type="entry name" value="P-loop containing nucleoside triphosphate hydrolases"/>
    <property type="match status" value="1"/>
</dbReference>
<dbReference type="InterPro" id="IPR058249">
    <property type="entry name" value="Pch2_C"/>
</dbReference>
<evidence type="ECO:0000256" key="4">
    <source>
        <dbReference type="ARBA" id="ARBA00023254"/>
    </source>
</evidence>
<dbReference type="PANTHER" id="PTHR45991:SF1">
    <property type="entry name" value="PACHYTENE CHECKPOINT PROTEIN 2 HOMOLOG"/>
    <property type="match status" value="1"/>
</dbReference>
<feature type="domain" description="AAA+ ATPase" evidence="6">
    <location>
        <begin position="183"/>
        <end position="334"/>
    </location>
</feature>
<dbReference type="Proteomes" id="UP000015101">
    <property type="component" value="Unassembled WGS sequence"/>
</dbReference>
<dbReference type="Pfam" id="PF23563">
    <property type="entry name" value="TRIP13_N"/>
    <property type="match status" value="1"/>
</dbReference>
<dbReference type="InterPro" id="IPR044539">
    <property type="entry name" value="Pch2-like"/>
</dbReference>
<keyword evidence="4" id="KW-0469">Meiosis</keyword>
<dbReference type="GO" id="GO:0005634">
    <property type="term" value="C:nucleus"/>
    <property type="evidence" value="ECO:0000318"/>
    <property type="project" value="GO_Central"/>
</dbReference>
<accession>T1FNV3</accession>
<dbReference type="InterPro" id="IPR027417">
    <property type="entry name" value="P-loop_NTPase"/>
</dbReference>
<evidence type="ECO:0000313" key="7">
    <source>
        <dbReference type="EMBL" id="ESN89831.1"/>
    </source>
</evidence>
<dbReference type="GO" id="GO:0005524">
    <property type="term" value="F:ATP binding"/>
    <property type="evidence" value="ECO:0007669"/>
    <property type="project" value="UniProtKB-KW"/>
</dbReference>
<dbReference type="OrthoDB" id="10042665at2759"/>
<gene>
    <name evidence="8" type="primary">20210500</name>
    <name evidence="7" type="ORF">HELRODRAFT_186250</name>
</gene>
<dbReference type="eggNOG" id="KOG0744">
    <property type="taxonomic scope" value="Eukaryota"/>
</dbReference>
<dbReference type="OMA" id="NVCDSVQ"/>
<dbReference type="Gene3D" id="3.40.50.300">
    <property type="entry name" value="P-loop containing nucleotide triphosphate hydrolases"/>
    <property type="match status" value="1"/>
</dbReference>
<dbReference type="RefSeq" id="XP_009032061.1">
    <property type="nucleotide sequence ID" value="XM_009033813.1"/>
</dbReference>
<evidence type="ECO:0000259" key="6">
    <source>
        <dbReference type="SMART" id="SM00382"/>
    </source>
</evidence>
<protein>
    <recommendedName>
        <fullName evidence="6">AAA+ ATPase domain-containing protein</fullName>
    </recommendedName>
</protein>
<sequence>MEIGGGDVNYLKNDILIQENNFQSSNIFSDPKSKKPIRVEVGLKTRSKAKRCEIEAKLRTYLIGQLVSPYGETVITNFDDQFLRQNVFQMNIIGCVADNCKFNQSHLANVEFCIYQLHDQENFTEELEDNVSAADICILPSTRLHGQWEHLYYEENIKENLLEYAKTAMLFSDRKINPNIVNWNRLILLHGPPGTGKTSLCRALAHKLTILLSGRYKCGQLLEINSHSLFSKWFSESGKLVLKMFQKIQEIINNDDVLVCVLIDEVESLTGSRQMMSINEPSDSIRVVNALLTQLDLIKRHPNVLILTTSNMSKVIDSAFLDRVDVKQYVGLPSKFGIYEIYFNCIQELMEKGIIEREPDILLNQSALLYLISSNSFDQLTNQKSYELLLIAQASDGLSGRTLRKLPFIAHALFIQTSTCGLSHYLEALKKAVERHFKENPHENHNK</sequence>
<evidence type="ECO:0000313" key="8">
    <source>
        <dbReference type="EnsemblMetazoa" id="HelroP186250"/>
    </source>
</evidence>